<name>A0A543ASA1_9ACTN</name>
<dbReference type="InParanoid" id="A0A543ASA1"/>
<keyword evidence="2" id="KW-1185">Reference proteome</keyword>
<dbReference type="EMBL" id="VFOW01000001">
    <property type="protein sequence ID" value="TQL75461.1"/>
    <property type="molecule type" value="Genomic_DNA"/>
</dbReference>
<comment type="caution">
    <text evidence="1">The sequence shown here is derived from an EMBL/GenBank/DDBJ whole genome shotgun (WGS) entry which is preliminary data.</text>
</comment>
<reference evidence="1 2" key="1">
    <citation type="submission" date="2019-06" db="EMBL/GenBank/DDBJ databases">
        <title>Sequencing the genomes of 1000 actinobacteria strains.</title>
        <authorList>
            <person name="Klenk H.-P."/>
        </authorList>
    </citation>
    <scope>NUCLEOTIDE SEQUENCE [LARGE SCALE GENOMIC DNA]</scope>
    <source>
        <strain evidence="1 2">DSM 45928</strain>
    </source>
</reference>
<proteinExistence type="predicted"/>
<evidence type="ECO:0000313" key="2">
    <source>
        <dbReference type="Proteomes" id="UP000317043"/>
    </source>
</evidence>
<dbReference type="Proteomes" id="UP000317043">
    <property type="component" value="Unassembled WGS sequence"/>
</dbReference>
<evidence type="ECO:0000313" key="1">
    <source>
        <dbReference type="EMBL" id="TQL75461.1"/>
    </source>
</evidence>
<dbReference type="AlphaFoldDB" id="A0A543ASA1"/>
<accession>A0A543ASA1</accession>
<dbReference type="RefSeq" id="WP_142035357.1">
    <property type="nucleotide sequence ID" value="NZ_JBHTGS010000001.1"/>
</dbReference>
<sequence>MSSRRTEHRPLVVSTEAHAAVEAAFLAAAAAPPKSADPDYQIPDSPAELWTSASRAGITVGPADGGVPAELSQWVAPTLVVRWTTEP</sequence>
<organism evidence="1 2">
    <name type="scientific">Stackebrandtia endophytica</name>
    <dbReference type="NCBI Taxonomy" id="1496996"/>
    <lineage>
        <taxon>Bacteria</taxon>
        <taxon>Bacillati</taxon>
        <taxon>Actinomycetota</taxon>
        <taxon>Actinomycetes</taxon>
        <taxon>Glycomycetales</taxon>
        <taxon>Glycomycetaceae</taxon>
        <taxon>Stackebrandtia</taxon>
    </lineage>
</organism>
<gene>
    <name evidence="1" type="ORF">FB566_0966</name>
</gene>
<protein>
    <submittedName>
        <fullName evidence="1">Uncharacterized protein</fullName>
    </submittedName>
</protein>